<feature type="transmembrane region" description="Helical" evidence="10">
    <location>
        <begin position="6"/>
        <end position="26"/>
    </location>
</feature>
<keyword evidence="5 9" id="KW-0812">Transmembrane</keyword>
<keyword evidence="6 10" id="KW-1133">Transmembrane helix</keyword>
<feature type="transmembrane region" description="Helical" evidence="10">
    <location>
        <begin position="200"/>
        <end position="222"/>
    </location>
</feature>
<evidence type="ECO:0000256" key="9">
    <source>
        <dbReference type="RuleBase" id="RU003794"/>
    </source>
</evidence>
<keyword evidence="14" id="KW-1185">Reference proteome</keyword>
<dbReference type="STRING" id="639282.DEFDS_0112"/>
<keyword evidence="9 13" id="KW-0378">Hydrolase</keyword>
<dbReference type="EC" id="2.1.1.-" evidence="9"/>
<keyword evidence="9" id="KW-0645">Protease</keyword>
<dbReference type="EMBL" id="AP011529">
    <property type="protein sequence ID" value="BAI79624.1"/>
    <property type="molecule type" value="Genomic_DNA"/>
</dbReference>
<dbReference type="MEROPS" id="A24.019"/>
<dbReference type="InterPro" id="IPR000045">
    <property type="entry name" value="Prepilin_IV_endopep_pep"/>
</dbReference>
<dbReference type="EC" id="3.4.23.43" evidence="9"/>
<evidence type="ECO:0000256" key="3">
    <source>
        <dbReference type="ARBA" id="ARBA00022475"/>
    </source>
</evidence>
<evidence type="ECO:0000256" key="8">
    <source>
        <dbReference type="RuleBase" id="RU003793"/>
    </source>
</evidence>
<reference evidence="13 14" key="1">
    <citation type="journal article" date="2010" name="DNA Res.">
        <title>Bacterial lifestyle in a deep-sea hydrothermal vent chimney revealed by the genome sequence of the thermophilic bacterium Deferribacter desulfuricans SSM1.</title>
        <authorList>
            <person name="Takaki Y."/>
            <person name="Shimamura S."/>
            <person name="Nakagawa S."/>
            <person name="Fukuhara Y."/>
            <person name="Horikawa H."/>
            <person name="Ankai A."/>
            <person name="Harada T."/>
            <person name="Hosoyama A."/>
            <person name="Oguchi A."/>
            <person name="Fukui S."/>
            <person name="Fujita N."/>
            <person name="Takami H."/>
            <person name="Takai K."/>
        </authorList>
    </citation>
    <scope>NUCLEOTIDE SEQUENCE [LARGE SCALE GENOMIC DNA]</scope>
    <source>
        <strain evidence="14">DSM 14783 / JCM 11476 / NBRC 101012 / SSM1</strain>
    </source>
</reference>
<comment type="catalytic activity">
    <reaction evidence="9">
        <text>Typically cleaves a -Gly-|-Phe- bond to release an N-terminal, basic peptide of 5-8 residues from type IV prepilin, and then N-methylates the new N-terminal amino group, the methyl donor being S-adenosyl-L-methionine.</text>
        <dbReference type="EC" id="3.4.23.43"/>
    </reaction>
</comment>
<dbReference type="GO" id="GO:0008168">
    <property type="term" value="F:methyltransferase activity"/>
    <property type="evidence" value="ECO:0007669"/>
    <property type="project" value="UniProtKB-KW"/>
</dbReference>
<dbReference type="Pfam" id="PF06750">
    <property type="entry name" value="A24_N_bact"/>
    <property type="match status" value="1"/>
</dbReference>
<evidence type="ECO:0000256" key="10">
    <source>
        <dbReference type="SAM" id="Phobius"/>
    </source>
</evidence>
<evidence type="ECO:0000256" key="7">
    <source>
        <dbReference type="ARBA" id="ARBA00023136"/>
    </source>
</evidence>
<sequence>MDYLFFFILGLIFGSFFNVVISRLPYGKSIISPGSSCPKCGSKIKWYDNIPVISYLLLRGKCRVCGVKISIQYPLVEIITAIITVGLYYKFGLNVYFVQYFVLISLLICAGIIDLITALDNDFETGIIPDEISLGGIPVGIIFGILQKKLIISLIGGLVGFLLLFIPGFVYKLFTGKEGMGGGDIKLFAMIGTFLGYKPLFFILFLSSFVGATIGLFFIYLFKNREYPIPFGPFIGLATIIYIFFGDYIIQTYLKMIA</sequence>
<keyword evidence="9" id="KW-0511">Multifunctional enzyme</keyword>
<dbReference type="InterPro" id="IPR050882">
    <property type="entry name" value="Prepilin_peptidase/N-MTase"/>
</dbReference>
<evidence type="ECO:0000256" key="4">
    <source>
        <dbReference type="ARBA" id="ARBA00022519"/>
    </source>
</evidence>
<accession>D3PAK1</accession>
<comment type="function">
    <text evidence="9">Plays an essential role in type IV pili and type II pseudopili formation by proteolytically removing the leader sequence from substrate proteins and subsequently monomethylating the alpha-amino group of the newly exposed N-terminal phenylalanine.</text>
</comment>
<comment type="similarity">
    <text evidence="2 8">Belongs to the peptidase A24 family.</text>
</comment>
<dbReference type="PANTHER" id="PTHR30487">
    <property type="entry name" value="TYPE 4 PREPILIN-LIKE PROTEINS LEADER PEPTIDE-PROCESSING ENZYME"/>
    <property type="match status" value="1"/>
</dbReference>
<protein>
    <recommendedName>
        <fullName evidence="9">Prepilin leader peptidase/N-methyltransferase</fullName>
        <ecNumber evidence="9">2.1.1.-</ecNumber>
        <ecNumber evidence="9">3.4.23.43</ecNumber>
    </recommendedName>
</protein>
<keyword evidence="7 10" id="KW-0472">Membrane</keyword>
<keyword evidence="9" id="KW-0489">Methyltransferase</keyword>
<evidence type="ECO:0000256" key="5">
    <source>
        <dbReference type="ARBA" id="ARBA00022692"/>
    </source>
</evidence>
<dbReference type="Pfam" id="PF01478">
    <property type="entry name" value="Peptidase_A24"/>
    <property type="match status" value="1"/>
</dbReference>
<feature type="domain" description="Prepilin peptidase A24 N-terminal" evidence="12">
    <location>
        <begin position="8"/>
        <end position="91"/>
    </location>
</feature>
<feature type="transmembrane region" description="Helical" evidence="10">
    <location>
        <begin position="150"/>
        <end position="171"/>
    </location>
</feature>
<evidence type="ECO:0000259" key="12">
    <source>
        <dbReference type="Pfam" id="PF06750"/>
    </source>
</evidence>
<dbReference type="InterPro" id="IPR014032">
    <property type="entry name" value="Peptidase_A24A_bac"/>
</dbReference>
<organism evidence="13 14">
    <name type="scientific">Deferribacter desulfuricans (strain DSM 14783 / JCM 11476 / NBRC 101012 / SSM1)</name>
    <dbReference type="NCBI Taxonomy" id="639282"/>
    <lineage>
        <taxon>Bacteria</taxon>
        <taxon>Pseudomonadati</taxon>
        <taxon>Deferribacterota</taxon>
        <taxon>Deferribacteres</taxon>
        <taxon>Deferribacterales</taxon>
        <taxon>Deferribacteraceae</taxon>
        <taxon>Deferribacter</taxon>
    </lineage>
</organism>
<gene>
    <name evidence="13" type="primary">pilD</name>
    <name evidence="13" type="ordered locus">DEFDS_0112</name>
</gene>
<evidence type="ECO:0000313" key="14">
    <source>
        <dbReference type="Proteomes" id="UP000001520"/>
    </source>
</evidence>
<feature type="transmembrane region" description="Helical" evidence="10">
    <location>
        <begin position="97"/>
        <end position="119"/>
    </location>
</feature>
<proteinExistence type="inferred from homology"/>
<dbReference type="GO" id="GO:0004190">
    <property type="term" value="F:aspartic-type endopeptidase activity"/>
    <property type="evidence" value="ECO:0007669"/>
    <property type="project" value="UniProtKB-EC"/>
</dbReference>
<dbReference type="KEGG" id="ddf:DEFDS_0112"/>
<dbReference type="OrthoDB" id="9789291at2"/>
<dbReference type="RefSeq" id="WP_013006872.1">
    <property type="nucleotide sequence ID" value="NC_013939.1"/>
</dbReference>
<dbReference type="GO" id="GO:0032259">
    <property type="term" value="P:methylation"/>
    <property type="evidence" value="ECO:0007669"/>
    <property type="project" value="UniProtKB-KW"/>
</dbReference>
<comment type="subcellular location">
    <subcellularLocation>
        <location evidence="1">Cell inner membrane</location>
        <topology evidence="1">Multi-pass membrane protein</topology>
    </subcellularLocation>
    <subcellularLocation>
        <location evidence="9">Cell membrane</location>
        <topology evidence="9">Multi-pass membrane protein</topology>
    </subcellularLocation>
</comment>
<evidence type="ECO:0000313" key="13">
    <source>
        <dbReference type="EMBL" id="BAI79624.1"/>
    </source>
</evidence>
<evidence type="ECO:0000256" key="1">
    <source>
        <dbReference type="ARBA" id="ARBA00004429"/>
    </source>
</evidence>
<dbReference type="PANTHER" id="PTHR30487:SF0">
    <property type="entry name" value="PREPILIN LEADER PEPTIDASE_N-METHYLTRANSFERASE-RELATED"/>
    <property type="match status" value="1"/>
</dbReference>
<evidence type="ECO:0000256" key="2">
    <source>
        <dbReference type="ARBA" id="ARBA00005801"/>
    </source>
</evidence>
<dbReference type="eggNOG" id="COG1989">
    <property type="taxonomic scope" value="Bacteria"/>
</dbReference>
<keyword evidence="3" id="KW-1003">Cell membrane</keyword>
<evidence type="ECO:0000256" key="6">
    <source>
        <dbReference type="ARBA" id="ARBA00022989"/>
    </source>
</evidence>
<dbReference type="HOGENOM" id="CLU_057101_0_1_0"/>
<dbReference type="Gene3D" id="1.20.120.1220">
    <property type="match status" value="1"/>
</dbReference>
<keyword evidence="4" id="KW-0997">Cell inner membrane</keyword>
<dbReference type="InterPro" id="IPR010627">
    <property type="entry name" value="Prepilin_pept_A24_N"/>
</dbReference>
<dbReference type="Proteomes" id="UP000001520">
    <property type="component" value="Chromosome"/>
</dbReference>
<dbReference type="GO" id="GO:0005886">
    <property type="term" value="C:plasma membrane"/>
    <property type="evidence" value="ECO:0007669"/>
    <property type="project" value="UniProtKB-SubCell"/>
</dbReference>
<feature type="transmembrane region" description="Helical" evidence="10">
    <location>
        <begin position="73"/>
        <end position="91"/>
    </location>
</feature>
<dbReference type="AlphaFoldDB" id="D3PAK1"/>
<dbReference type="GO" id="GO:0006465">
    <property type="term" value="P:signal peptide processing"/>
    <property type="evidence" value="ECO:0007669"/>
    <property type="project" value="TreeGrafter"/>
</dbReference>
<keyword evidence="9" id="KW-0808">Transferase</keyword>
<feature type="domain" description="Prepilin type IV endopeptidase peptidase" evidence="11">
    <location>
        <begin position="113"/>
        <end position="216"/>
    </location>
</feature>
<feature type="transmembrane region" description="Helical" evidence="10">
    <location>
        <begin position="234"/>
        <end position="254"/>
    </location>
</feature>
<dbReference type="PRINTS" id="PR00864">
    <property type="entry name" value="PREPILNPTASE"/>
</dbReference>
<evidence type="ECO:0000259" key="11">
    <source>
        <dbReference type="Pfam" id="PF01478"/>
    </source>
</evidence>
<name>D3PAK1_DEFDS</name>